<name>I3T0N1_MEDTR</name>
<evidence type="ECO:0000313" key="1">
    <source>
        <dbReference type="EMBL" id="AFK46073.1"/>
    </source>
</evidence>
<sequence length="62" mass="7384">MLLLLFFFVCSYFSTPNLALLVLVSIHCDFNKFHFDFFKKKKIISFIIKEYKIDGTTLKIWG</sequence>
<proteinExistence type="evidence at transcript level"/>
<dbReference type="EMBL" id="BT146279">
    <property type="protein sequence ID" value="AFK46073.1"/>
    <property type="molecule type" value="mRNA"/>
</dbReference>
<dbReference type="AlphaFoldDB" id="I3T0N1"/>
<protein>
    <submittedName>
        <fullName evidence="1">Uncharacterized protein</fullName>
    </submittedName>
</protein>
<accession>I3T0N1</accession>
<organism evidence="1">
    <name type="scientific">Medicago truncatula</name>
    <name type="common">Barrel medic</name>
    <name type="synonym">Medicago tribuloides</name>
    <dbReference type="NCBI Taxonomy" id="3880"/>
    <lineage>
        <taxon>Eukaryota</taxon>
        <taxon>Viridiplantae</taxon>
        <taxon>Streptophyta</taxon>
        <taxon>Embryophyta</taxon>
        <taxon>Tracheophyta</taxon>
        <taxon>Spermatophyta</taxon>
        <taxon>Magnoliopsida</taxon>
        <taxon>eudicotyledons</taxon>
        <taxon>Gunneridae</taxon>
        <taxon>Pentapetalae</taxon>
        <taxon>rosids</taxon>
        <taxon>fabids</taxon>
        <taxon>Fabales</taxon>
        <taxon>Fabaceae</taxon>
        <taxon>Papilionoideae</taxon>
        <taxon>50 kb inversion clade</taxon>
        <taxon>NPAAA clade</taxon>
        <taxon>Hologalegina</taxon>
        <taxon>IRL clade</taxon>
        <taxon>Trifolieae</taxon>
        <taxon>Medicago</taxon>
    </lineage>
</organism>
<reference evidence="1" key="1">
    <citation type="submission" date="2012-05" db="EMBL/GenBank/DDBJ databases">
        <authorList>
            <person name="Krishnakumar V."/>
            <person name="Cheung F."/>
            <person name="Xiao Y."/>
            <person name="Chan A."/>
            <person name="Moskal W.A."/>
            <person name="Town C.D."/>
        </authorList>
    </citation>
    <scope>NUCLEOTIDE SEQUENCE</scope>
</reference>